<dbReference type="InterPro" id="IPR006860">
    <property type="entry name" value="FecR"/>
</dbReference>
<reference evidence="3" key="1">
    <citation type="submission" date="2023-07" db="EMBL/GenBank/DDBJ databases">
        <authorList>
            <person name="Kim M."/>
        </authorList>
    </citation>
    <scope>NUCLEOTIDE SEQUENCE</scope>
    <source>
        <strain evidence="3">BIUV-7</strain>
    </source>
</reference>
<proteinExistence type="predicted"/>
<keyword evidence="1" id="KW-1133">Transmembrane helix</keyword>
<dbReference type="InterPro" id="IPR012373">
    <property type="entry name" value="Ferrdict_sens_TM"/>
</dbReference>
<accession>A0ABT8YDS8</accession>
<dbReference type="Pfam" id="PF04773">
    <property type="entry name" value="FecR"/>
    <property type="match status" value="1"/>
</dbReference>
<evidence type="ECO:0000259" key="2">
    <source>
        <dbReference type="Pfam" id="PF04773"/>
    </source>
</evidence>
<dbReference type="PANTHER" id="PTHR30273:SF2">
    <property type="entry name" value="PROTEIN FECR"/>
    <property type="match status" value="1"/>
</dbReference>
<keyword evidence="1" id="KW-0812">Transmembrane</keyword>
<dbReference type="PIRSF" id="PIRSF018266">
    <property type="entry name" value="FecR"/>
    <property type="match status" value="1"/>
</dbReference>
<name>A0ABT8YDS8_9SPHN</name>
<comment type="caution">
    <text evidence="3">The sequence shown here is derived from an EMBL/GenBank/DDBJ whole genome shotgun (WGS) entry which is preliminary data.</text>
</comment>
<dbReference type="EMBL" id="JAUOTP010000009">
    <property type="protein sequence ID" value="MDO6416097.1"/>
    <property type="molecule type" value="Genomic_DNA"/>
</dbReference>
<evidence type="ECO:0000313" key="3">
    <source>
        <dbReference type="EMBL" id="MDO6416097.1"/>
    </source>
</evidence>
<feature type="domain" description="FecR protein" evidence="2">
    <location>
        <begin position="105"/>
        <end position="188"/>
    </location>
</feature>
<keyword evidence="1" id="KW-0472">Membrane</keyword>
<protein>
    <submittedName>
        <fullName evidence="3">FecR domain-containing protein</fullName>
    </submittedName>
</protein>
<dbReference type="Proteomes" id="UP001169764">
    <property type="component" value="Unassembled WGS sequence"/>
</dbReference>
<feature type="transmembrane region" description="Helical" evidence="1">
    <location>
        <begin position="62"/>
        <end position="84"/>
    </location>
</feature>
<dbReference type="Gene3D" id="2.60.120.1440">
    <property type="match status" value="1"/>
</dbReference>
<keyword evidence="4" id="KW-1185">Reference proteome</keyword>
<organism evidence="3 4">
    <name type="scientific">Sphingomonas natans</name>
    <dbReference type="NCBI Taxonomy" id="3063330"/>
    <lineage>
        <taxon>Bacteria</taxon>
        <taxon>Pseudomonadati</taxon>
        <taxon>Pseudomonadota</taxon>
        <taxon>Alphaproteobacteria</taxon>
        <taxon>Sphingomonadales</taxon>
        <taxon>Sphingomonadaceae</taxon>
        <taxon>Sphingomonas</taxon>
    </lineage>
</organism>
<evidence type="ECO:0000256" key="1">
    <source>
        <dbReference type="SAM" id="Phobius"/>
    </source>
</evidence>
<dbReference type="PANTHER" id="PTHR30273">
    <property type="entry name" value="PERIPLASMIC SIGNAL SENSOR AND SIGMA FACTOR ACTIVATOR FECR-RELATED"/>
    <property type="match status" value="1"/>
</dbReference>
<evidence type="ECO:0000313" key="4">
    <source>
        <dbReference type="Proteomes" id="UP001169764"/>
    </source>
</evidence>
<gene>
    <name evidence="3" type="ORF">Q4F19_17055</name>
</gene>
<sequence length="311" mass="32701">MRGPDAARWSAELDAWRAADPAHDAAYARLLQRWDQSVFLTHSALAGKRDLRRAAIWWRRPAIGYAALAAVLLLVAGLGILTLGRVGHATPAAPTLYASAGARPRSLAFADGARVILDAASAISVRDDAGGREIRLIQGRVRVDATPASKAPLFVAANAAFAVSDGGLFDVSITGPVVRVVSWRGTVRVATERGGKPAGLQYPLLAAGYEIALEGAGTHPRAVPTNPDNFGWPRGMLTFDRVRLADAIAAINRYNLVQISLADTVSGNLRVTGAFHAAEPDAFASAVAKMFDLTVGKSPDGSILLSPAIKT</sequence>